<protein>
    <submittedName>
        <fullName evidence="1">Uncharacterized protein</fullName>
    </submittedName>
</protein>
<evidence type="ECO:0000313" key="1">
    <source>
        <dbReference type="EMBL" id="KAH0569673.1"/>
    </source>
</evidence>
<proteinExistence type="predicted"/>
<reference evidence="1 2" key="1">
    <citation type="journal article" date="2014" name="PLoS Genet.">
        <title>The Genome of Spironucleus salmonicida Highlights a Fish Pathogen Adapted to Fluctuating Environments.</title>
        <authorList>
            <person name="Xu F."/>
            <person name="Jerlstrom-Hultqvist J."/>
            <person name="Einarsson E."/>
            <person name="Astvaldsson A."/>
            <person name="Svard S.G."/>
            <person name="Andersson J.O."/>
        </authorList>
    </citation>
    <scope>NUCLEOTIDE SEQUENCE [LARGE SCALE GENOMIC DNA]</scope>
    <source>
        <strain evidence="1 2">ATCC 50377</strain>
    </source>
</reference>
<dbReference type="GeneID" id="94302652"/>
<evidence type="ECO:0000313" key="2">
    <source>
        <dbReference type="Proteomes" id="UP000018208"/>
    </source>
</evidence>
<gene>
    <name evidence="1" type="ORF">SS50377_28629</name>
</gene>
<organism evidence="1 2">
    <name type="scientific">Spironucleus salmonicida</name>
    <dbReference type="NCBI Taxonomy" id="348837"/>
    <lineage>
        <taxon>Eukaryota</taxon>
        <taxon>Metamonada</taxon>
        <taxon>Diplomonadida</taxon>
        <taxon>Hexamitidae</taxon>
        <taxon>Hexamitinae</taxon>
        <taxon>Spironucleus</taxon>
    </lineage>
</organism>
<accession>A0A9P8LKA0</accession>
<name>A0A9P8LKA0_9EUKA</name>
<dbReference type="RefSeq" id="XP_067760446.1">
    <property type="nucleotide sequence ID" value="XM_067912389.1"/>
</dbReference>
<dbReference type="EMBL" id="AUWU02000009">
    <property type="protein sequence ID" value="KAH0569673.1"/>
    <property type="molecule type" value="Genomic_DNA"/>
</dbReference>
<dbReference type="Proteomes" id="UP000018208">
    <property type="component" value="Unassembled WGS sequence"/>
</dbReference>
<dbReference type="KEGG" id="ssao:94302652"/>
<keyword evidence="2" id="KW-1185">Reference proteome</keyword>
<sequence>MLIIALRASAPNCFSTESYLEGEIQSRLLSIFLIPQVLLDPLCLALDGTDAAAELIYEGAASSSIPVFTARPFVYRANVTNEGVFPISSLTQR</sequence>
<dbReference type="AlphaFoldDB" id="A0A9P8LKA0"/>
<comment type="caution">
    <text evidence="1">The sequence shown here is derived from an EMBL/GenBank/DDBJ whole genome shotgun (WGS) entry which is preliminary data.</text>
</comment>